<feature type="region of interest" description="Disordered" evidence="1">
    <location>
        <begin position="523"/>
        <end position="715"/>
    </location>
</feature>
<gene>
    <name evidence="2" type="ORF">V865_007498</name>
</gene>
<feature type="compositionally biased region" description="Polar residues" evidence="1">
    <location>
        <begin position="652"/>
        <end position="678"/>
    </location>
</feature>
<feature type="compositionally biased region" description="Polar residues" evidence="1">
    <location>
        <begin position="587"/>
        <end position="608"/>
    </location>
</feature>
<sequence>MGPTGYHPPTSSASSSTSYPIYHHPNPYHHNQTNATMYITHNQSYHHHNAHFNQSQDSLLQHISPDLSQQQSLPSVQVTHPTPTKAMKFRRKSSDALSVSTASSFDPSPVGQMQLLPSPGTGTLDVVVENNMPSVPRSRPRSPELELEDDDSEAERIRLEEKQARIREKGRERQRRKRERDKKKAKEAEAANGSSSHLPVPSSSTQTKTPSQALSISVPSSVSSIASSLPQSASYFSISPSHPSFGMPTGSTSASGTSTPATLFSPAGSTPGLGYSPDTLMSASLFSLGLDASMTSAMLEIPSDKPNKRDPRSKARAASTSVTSSVNSRKVSPTPLLTGLPQPIRESKPPVIKSAKRRKSEPQTDELVNLGGLGVMTSREDPPAHSIWQSKSSDNTRPHPRRTASDGVVIKSSHDREREWGARSPTPPPVPSLPDEYRQNKVLRPSPSTDTVSDAVSAPSAQAEIFADRMVFLLNKDEGETGWLSSHIGLNNSDIDEMKNALKGVYDKWLLEKGMKEMSLDFSEGMGSQPSSASMTPSTTFMTQPSVPASPTINSTNSASGFFTPVPSRTSSRRGDKRPTITVPNAAGTSSTSQTPSHNRQRSLSSASMMARGLHITSQTPTQVQQWSHPATPTLPQEGNANPGTDPRSDDTASPVNSSLQTPSTGQGSFPISDQMTVSHGHWRSATDPTGQRAYTTAQHEQHTPFQDPSMHQNSHIWNVPNTCPPAHQMNYGQLESPLATTAINKANQMDMPPPPRTSAGTAAQQPGNIGGNATTVGLNGISSVVHVESSQGYQGHQRHFSTPVTSRTQPISDRNIMAIPFTPETPVPVRGQNHTTIDGSLITSMPMWYNSTFMSHPDSQVLQSPIVERGHGHGHSHGHVTNIRSEHGQDLEMEMSEFAHVSTSQGQGQGHHGF</sequence>
<dbReference type="Proteomes" id="UP001358614">
    <property type="component" value="Chromosome 2"/>
</dbReference>
<dbReference type="KEGG" id="ker:91106299"/>
<feature type="compositionally biased region" description="Basic and acidic residues" evidence="1">
    <location>
        <begin position="412"/>
        <end position="421"/>
    </location>
</feature>
<feature type="compositionally biased region" description="Low complexity" evidence="1">
    <location>
        <begin position="95"/>
        <end position="104"/>
    </location>
</feature>
<dbReference type="EMBL" id="CP144090">
    <property type="protein sequence ID" value="WWD09375.1"/>
    <property type="molecule type" value="Genomic_DNA"/>
</dbReference>
<organism evidence="2 3">
    <name type="scientific">Kwoniella europaea PYCC6329</name>
    <dbReference type="NCBI Taxonomy" id="1423913"/>
    <lineage>
        <taxon>Eukaryota</taxon>
        <taxon>Fungi</taxon>
        <taxon>Dikarya</taxon>
        <taxon>Basidiomycota</taxon>
        <taxon>Agaricomycotina</taxon>
        <taxon>Tremellomycetes</taxon>
        <taxon>Tremellales</taxon>
        <taxon>Cryptococcaceae</taxon>
        <taxon>Kwoniella</taxon>
    </lineage>
</organism>
<evidence type="ECO:0000313" key="3">
    <source>
        <dbReference type="Proteomes" id="UP001358614"/>
    </source>
</evidence>
<name>A0AAX4KUV7_9TREE</name>
<feature type="compositionally biased region" description="Low complexity" evidence="1">
    <location>
        <begin position="69"/>
        <end position="78"/>
    </location>
</feature>
<feature type="compositionally biased region" description="Low complexity" evidence="1">
    <location>
        <begin position="316"/>
        <end position="332"/>
    </location>
</feature>
<dbReference type="GeneID" id="91106299"/>
<keyword evidence="3" id="KW-1185">Reference proteome</keyword>
<dbReference type="AlphaFoldDB" id="A0AAX4KUV7"/>
<evidence type="ECO:0000313" key="2">
    <source>
        <dbReference type="EMBL" id="WWD09375.1"/>
    </source>
</evidence>
<accession>A0AAX4KUV7</accession>
<feature type="compositionally biased region" description="Basic and acidic residues" evidence="1">
    <location>
        <begin position="154"/>
        <end position="171"/>
    </location>
</feature>
<dbReference type="RefSeq" id="XP_066087342.1">
    <property type="nucleotide sequence ID" value="XM_066231245.1"/>
</dbReference>
<feature type="region of interest" description="Disordered" evidence="1">
    <location>
        <begin position="747"/>
        <end position="771"/>
    </location>
</feature>
<feature type="compositionally biased region" description="Basic residues" evidence="1">
    <location>
        <begin position="172"/>
        <end position="181"/>
    </location>
</feature>
<feature type="compositionally biased region" description="Polar residues" evidence="1">
    <location>
        <begin position="687"/>
        <end position="715"/>
    </location>
</feature>
<proteinExistence type="predicted"/>
<feature type="region of interest" description="Disordered" evidence="1">
    <location>
        <begin position="300"/>
        <end position="435"/>
    </location>
</feature>
<reference evidence="2 3" key="1">
    <citation type="submission" date="2024-01" db="EMBL/GenBank/DDBJ databases">
        <title>Comparative genomics of Cryptococcus and Kwoniella reveals pathogenesis evolution and contrasting modes of karyotype evolution via chromosome fusion or intercentromeric recombination.</title>
        <authorList>
            <person name="Coelho M.A."/>
            <person name="David-Palma M."/>
            <person name="Shea T."/>
            <person name="Bowers K."/>
            <person name="McGinley-Smith S."/>
            <person name="Mohammad A.W."/>
            <person name="Gnirke A."/>
            <person name="Yurkov A.M."/>
            <person name="Nowrousian M."/>
            <person name="Sun S."/>
            <person name="Cuomo C.A."/>
            <person name="Heitman J."/>
        </authorList>
    </citation>
    <scope>NUCLEOTIDE SEQUENCE [LARGE SCALE GENOMIC DNA]</scope>
    <source>
        <strain evidence="2 3">PYCC6329</strain>
    </source>
</reference>
<feature type="region of interest" description="Disordered" evidence="1">
    <location>
        <begin position="69"/>
        <end position="212"/>
    </location>
</feature>
<evidence type="ECO:0000256" key="1">
    <source>
        <dbReference type="SAM" id="MobiDB-lite"/>
    </source>
</evidence>
<protein>
    <submittedName>
        <fullName evidence="2">Uncharacterized protein</fullName>
    </submittedName>
</protein>
<feature type="compositionally biased region" description="Polar residues" evidence="1">
    <location>
        <begin position="759"/>
        <end position="771"/>
    </location>
</feature>
<feature type="compositionally biased region" description="Polar residues" evidence="1">
    <location>
        <begin position="616"/>
        <end position="643"/>
    </location>
</feature>
<feature type="compositionally biased region" description="Basic and acidic residues" evidence="1">
    <location>
        <begin position="302"/>
        <end position="313"/>
    </location>
</feature>
<feature type="compositionally biased region" description="Low complexity" evidence="1">
    <location>
        <begin position="10"/>
        <end position="28"/>
    </location>
</feature>
<feature type="compositionally biased region" description="Low complexity" evidence="1">
    <location>
        <begin position="190"/>
        <end position="212"/>
    </location>
</feature>
<feature type="region of interest" description="Disordered" evidence="1">
    <location>
        <begin position="1"/>
        <end position="28"/>
    </location>
</feature>
<feature type="compositionally biased region" description="Polar residues" evidence="1">
    <location>
        <begin position="526"/>
        <end position="561"/>
    </location>
</feature>